<dbReference type="InterPro" id="IPR029044">
    <property type="entry name" value="Nucleotide-diphossugar_trans"/>
</dbReference>
<feature type="domain" description="MobA-like NTP transferase" evidence="1">
    <location>
        <begin position="5"/>
        <end position="66"/>
    </location>
</feature>
<organism evidence="2">
    <name type="scientific">uncultured Caudovirales phage</name>
    <dbReference type="NCBI Taxonomy" id="2100421"/>
    <lineage>
        <taxon>Viruses</taxon>
        <taxon>Duplodnaviria</taxon>
        <taxon>Heunggongvirae</taxon>
        <taxon>Uroviricota</taxon>
        <taxon>Caudoviricetes</taxon>
        <taxon>Peduoviridae</taxon>
        <taxon>Maltschvirus</taxon>
        <taxon>Maltschvirus maltsch</taxon>
    </lineage>
</organism>
<sequence length="227" mass="25550">MTTFLILAAGASTRFDGDKLLERFNGFTLPQYAVKFAQDNGATRICVTLAERQTYTDGRYMRHAILDDLQELCEPEIALQPSQRYGTGAAVSVWQQRIEEPTVVLFGDNFYKGTLPSMDDDALCYSTITRDEPARQNLQLASVLEGFVIEKPHQQLKGTFFAGFIKMPTSSWNTLPKLQASSRNEYEITDIINASPTRKAIALEEHDLIWDGITYADDVQRIQTLLA</sequence>
<dbReference type="GO" id="GO:0016779">
    <property type="term" value="F:nucleotidyltransferase activity"/>
    <property type="evidence" value="ECO:0007669"/>
    <property type="project" value="UniProtKB-ARBA"/>
</dbReference>
<dbReference type="EMBL" id="LR796492">
    <property type="protein sequence ID" value="CAB4147249.1"/>
    <property type="molecule type" value="Genomic_DNA"/>
</dbReference>
<dbReference type="Pfam" id="PF12804">
    <property type="entry name" value="NTP_transf_3"/>
    <property type="match status" value="1"/>
</dbReference>
<evidence type="ECO:0000313" key="2">
    <source>
        <dbReference type="EMBL" id="CAB4147249.1"/>
    </source>
</evidence>
<keyword evidence="2" id="KW-0808">Transferase</keyword>
<name>A0A6J5MUJ7_9CAUD</name>
<gene>
    <name evidence="2" type="ORF">UFOVP519_19</name>
</gene>
<dbReference type="Gene3D" id="3.90.550.10">
    <property type="entry name" value="Spore Coat Polysaccharide Biosynthesis Protein SpsA, Chain A"/>
    <property type="match status" value="1"/>
</dbReference>
<dbReference type="InterPro" id="IPR025877">
    <property type="entry name" value="MobA-like_NTP_Trfase"/>
</dbReference>
<reference evidence="2" key="1">
    <citation type="submission" date="2020-04" db="EMBL/GenBank/DDBJ databases">
        <authorList>
            <person name="Chiriac C."/>
            <person name="Salcher M."/>
            <person name="Ghai R."/>
            <person name="Kavagutti S V."/>
        </authorList>
    </citation>
    <scope>NUCLEOTIDE SEQUENCE</scope>
</reference>
<proteinExistence type="predicted"/>
<evidence type="ECO:0000259" key="1">
    <source>
        <dbReference type="Pfam" id="PF12804"/>
    </source>
</evidence>
<dbReference type="SUPFAM" id="SSF53448">
    <property type="entry name" value="Nucleotide-diphospho-sugar transferases"/>
    <property type="match status" value="1"/>
</dbReference>
<protein>
    <submittedName>
        <fullName evidence="2">Arch_glmU, UDP-N-acetylglucosamine diphosphorylase/glucosamine-1-phosphate N-acetyltransferase</fullName>
    </submittedName>
</protein>
<accession>A0A6J5MUJ7</accession>